<name>A0ABT0TWU6_9BACT</name>
<keyword evidence="5" id="KW-0411">Iron-sulfur</keyword>
<comment type="caution">
    <text evidence="7">The sequence shown here is derived from an EMBL/GenBank/DDBJ whole genome shotgun (WGS) entry which is preliminary data.</text>
</comment>
<evidence type="ECO:0000313" key="8">
    <source>
        <dbReference type="Proteomes" id="UP001202961"/>
    </source>
</evidence>
<keyword evidence="3" id="KW-0560">Oxidoreductase</keyword>
<evidence type="ECO:0000256" key="3">
    <source>
        <dbReference type="ARBA" id="ARBA00023002"/>
    </source>
</evidence>
<keyword evidence="4" id="KW-0408">Iron</keyword>
<feature type="region of interest" description="Disordered" evidence="6">
    <location>
        <begin position="221"/>
        <end position="244"/>
    </location>
</feature>
<evidence type="ECO:0000256" key="4">
    <source>
        <dbReference type="ARBA" id="ARBA00023004"/>
    </source>
</evidence>
<gene>
    <name evidence="7" type="ORF">NB063_00500</name>
</gene>
<keyword evidence="8" id="KW-1185">Reference proteome</keyword>
<feature type="compositionally biased region" description="Polar residues" evidence="6">
    <location>
        <begin position="234"/>
        <end position="244"/>
    </location>
</feature>
<dbReference type="InterPro" id="IPR036188">
    <property type="entry name" value="FAD/NAD-bd_sf"/>
</dbReference>
<keyword evidence="2" id="KW-0479">Metal-binding</keyword>
<proteinExistence type="predicted"/>
<accession>A0ABT0TWU6</accession>
<dbReference type="Pfam" id="PF12831">
    <property type="entry name" value="FAD_oxidored"/>
    <property type="match status" value="1"/>
</dbReference>
<evidence type="ECO:0000256" key="5">
    <source>
        <dbReference type="ARBA" id="ARBA00023014"/>
    </source>
</evidence>
<organism evidence="7 8">
    <name type="scientific">Aporhodopirellula aestuarii</name>
    <dbReference type="NCBI Taxonomy" id="2950107"/>
    <lineage>
        <taxon>Bacteria</taxon>
        <taxon>Pseudomonadati</taxon>
        <taxon>Planctomycetota</taxon>
        <taxon>Planctomycetia</taxon>
        <taxon>Pirellulales</taxon>
        <taxon>Pirellulaceae</taxon>
        <taxon>Aporhodopirellula</taxon>
    </lineage>
</organism>
<protein>
    <submittedName>
        <fullName evidence="7">FAD-dependent oxidoreductase</fullName>
    </submittedName>
</protein>
<dbReference type="InterPro" id="IPR039650">
    <property type="entry name" value="HdrA-like"/>
</dbReference>
<evidence type="ECO:0000256" key="2">
    <source>
        <dbReference type="ARBA" id="ARBA00022723"/>
    </source>
</evidence>
<evidence type="ECO:0000313" key="7">
    <source>
        <dbReference type="EMBL" id="MCM2369092.1"/>
    </source>
</evidence>
<dbReference type="SUPFAM" id="SSF51905">
    <property type="entry name" value="FAD/NAD(P)-binding domain"/>
    <property type="match status" value="1"/>
</dbReference>
<sequence>MKTTFDKANMKYAITLLTVVLLGFPSSLHAGETIRTEILIVGGTESGWAAAIQAARMGCESITIVHDGRWLGGQYTEQGLACVDESKGPGKVGWGPAWHPMKRSFHRFGLFKELMDRIEAFNTTKYGSPMPGKPMHGPTTFRPAEAEAIFRDMLQPYIASGQVTLKLNHLPIAALTSANAVTGMTFRSEEGKTLEVQAAITIDASDWGDVVQLSGAEFEVGPDPKSRYGEPSAQADTSVNPPNEMNPITWTLIVEEGEDDSPIAAPPGYDERSYFRCTSFGRQDAMKLKWEQRVKAGNNSPWPAKGTESRRQGTVLTMRRLVEGTTSTDGITSALICYANGQDYPLERLPRHVCDALEATEPGASMKNIVLMTREQRQIVFENCKAHSLGLLHHLQTTVHDRAADKANSLRHFHLSTEFGTPDRLPMKPYIRESLRLKSLYMIREQDGLTRGKTAKNAKESFAHIMYPDSVFAWQFHYDFHDTGRTYLKDEGDTGPWTHYEKPGRGVHNLSDRSVFPLRSLIPVKMDGLIGAQGNVGFSSIVSSAIRLHDHRVHIGQAAGALAMVALHHQSQPRDLAWSRERLEEIQHAICGGTETTPMLLWPWRDLPADHAAFVAINRLSARGLIPTERDKVDFRPDAPAEKAWRDEVLTRCSGYDFELRVGEELTRGEFAHRLWNAIQDQPAPAWQRHESNDADADGVHDLDDPQPFGAWEW</sequence>
<dbReference type="EMBL" id="JAMQBK010000002">
    <property type="protein sequence ID" value="MCM2369092.1"/>
    <property type="molecule type" value="Genomic_DNA"/>
</dbReference>
<feature type="compositionally biased region" description="Basic and acidic residues" evidence="6">
    <location>
        <begin position="688"/>
        <end position="704"/>
    </location>
</feature>
<dbReference type="PANTHER" id="PTHR43498:SF1">
    <property type="entry name" value="COB--COM HETERODISULFIDE REDUCTASE IRON-SULFUR SUBUNIT A"/>
    <property type="match status" value="1"/>
</dbReference>
<feature type="region of interest" description="Disordered" evidence="6">
    <location>
        <begin position="684"/>
        <end position="704"/>
    </location>
</feature>
<evidence type="ECO:0000256" key="1">
    <source>
        <dbReference type="ARBA" id="ARBA00022485"/>
    </source>
</evidence>
<evidence type="ECO:0000256" key="6">
    <source>
        <dbReference type="SAM" id="MobiDB-lite"/>
    </source>
</evidence>
<dbReference type="PANTHER" id="PTHR43498">
    <property type="entry name" value="FERREDOXIN:COB-COM HETERODISULFIDE REDUCTASE SUBUNIT A"/>
    <property type="match status" value="1"/>
</dbReference>
<reference evidence="7 8" key="1">
    <citation type="journal article" date="2022" name="Syst. Appl. Microbiol.">
        <title>Rhodopirellula aestuarii sp. nov., a novel member of the genus Rhodopirellula isolated from brackish sediments collected in the Tagus River estuary, Portugal.</title>
        <authorList>
            <person name="Vitorino I.R."/>
            <person name="Klimek D."/>
            <person name="Calusinska M."/>
            <person name="Lobo-da-Cunha A."/>
            <person name="Vasconcelos V."/>
            <person name="Lage O.M."/>
        </authorList>
    </citation>
    <scope>NUCLEOTIDE SEQUENCE [LARGE SCALE GENOMIC DNA]</scope>
    <source>
        <strain evidence="7 8">ICT_H3.1</strain>
    </source>
</reference>
<keyword evidence="1" id="KW-0004">4Fe-4S</keyword>
<dbReference type="Proteomes" id="UP001202961">
    <property type="component" value="Unassembled WGS sequence"/>
</dbReference>
<dbReference type="RefSeq" id="WP_250926766.1">
    <property type="nucleotide sequence ID" value="NZ_JAMQBK010000002.1"/>
</dbReference>